<dbReference type="Proteomes" id="UP001218188">
    <property type="component" value="Unassembled WGS sequence"/>
</dbReference>
<name>A0AAD6WV83_9AGAR</name>
<evidence type="ECO:0000313" key="3">
    <source>
        <dbReference type="Proteomes" id="UP001218188"/>
    </source>
</evidence>
<dbReference type="InterPro" id="IPR027417">
    <property type="entry name" value="P-loop_NTPase"/>
</dbReference>
<dbReference type="EMBL" id="JARJCM010000137">
    <property type="protein sequence ID" value="KAJ7026482.1"/>
    <property type="molecule type" value="Genomic_DNA"/>
</dbReference>
<dbReference type="Gene3D" id="3.40.50.300">
    <property type="entry name" value="P-loop containing nucleotide triphosphate hydrolases"/>
    <property type="match status" value="1"/>
</dbReference>
<dbReference type="Pfam" id="PF25000">
    <property type="entry name" value="DUF7779"/>
    <property type="match status" value="1"/>
</dbReference>
<dbReference type="InterPro" id="IPR056681">
    <property type="entry name" value="DUF7779"/>
</dbReference>
<protein>
    <submittedName>
        <fullName evidence="2">P-loop containing nucleoside triphosphate hydrolase protein</fullName>
    </submittedName>
</protein>
<reference evidence="2" key="1">
    <citation type="submission" date="2023-03" db="EMBL/GenBank/DDBJ databases">
        <title>Massive genome expansion in bonnet fungi (Mycena s.s.) driven by repeated elements and novel gene families across ecological guilds.</title>
        <authorList>
            <consortium name="Lawrence Berkeley National Laboratory"/>
            <person name="Harder C.B."/>
            <person name="Miyauchi S."/>
            <person name="Viragh M."/>
            <person name="Kuo A."/>
            <person name="Thoen E."/>
            <person name="Andreopoulos B."/>
            <person name="Lu D."/>
            <person name="Skrede I."/>
            <person name="Drula E."/>
            <person name="Henrissat B."/>
            <person name="Morin E."/>
            <person name="Kohler A."/>
            <person name="Barry K."/>
            <person name="LaButti K."/>
            <person name="Morin E."/>
            <person name="Salamov A."/>
            <person name="Lipzen A."/>
            <person name="Mereny Z."/>
            <person name="Hegedus B."/>
            <person name="Baldrian P."/>
            <person name="Stursova M."/>
            <person name="Weitz H."/>
            <person name="Taylor A."/>
            <person name="Grigoriev I.V."/>
            <person name="Nagy L.G."/>
            <person name="Martin F."/>
            <person name="Kauserud H."/>
        </authorList>
    </citation>
    <scope>NUCLEOTIDE SEQUENCE</scope>
    <source>
        <strain evidence="2">CBHHK200</strain>
    </source>
</reference>
<organism evidence="2 3">
    <name type="scientific">Mycena alexandri</name>
    <dbReference type="NCBI Taxonomy" id="1745969"/>
    <lineage>
        <taxon>Eukaryota</taxon>
        <taxon>Fungi</taxon>
        <taxon>Dikarya</taxon>
        <taxon>Basidiomycota</taxon>
        <taxon>Agaricomycotina</taxon>
        <taxon>Agaricomycetes</taxon>
        <taxon>Agaricomycetidae</taxon>
        <taxon>Agaricales</taxon>
        <taxon>Marasmiineae</taxon>
        <taxon>Mycenaceae</taxon>
        <taxon>Mycena</taxon>
    </lineage>
</organism>
<gene>
    <name evidence="2" type="ORF">C8F04DRAFT_1190427</name>
</gene>
<dbReference type="PANTHER" id="PTHR35205">
    <property type="entry name" value="NB-ARC AND TPR DOMAIN PROTEIN"/>
    <property type="match status" value="1"/>
</dbReference>
<dbReference type="PANTHER" id="PTHR35205:SF1">
    <property type="entry name" value="ZU5 DOMAIN-CONTAINING PROTEIN"/>
    <property type="match status" value="1"/>
</dbReference>
<accession>A0AAD6WV83</accession>
<dbReference type="GO" id="GO:0016787">
    <property type="term" value="F:hydrolase activity"/>
    <property type="evidence" value="ECO:0007669"/>
    <property type="project" value="UniProtKB-KW"/>
</dbReference>
<evidence type="ECO:0000313" key="2">
    <source>
        <dbReference type="EMBL" id="KAJ7026482.1"/>
    </source>
</evidence>
<keyword evidence="2" id="KW-0378">Hydrolase</keyword>
<sequence>MQEYFAQDMEKQYIYVLHGLGGVGKTQIALKFIPESSCFTNIFFVDASTVEAINTGFKNIAKLQCVGDVSNDAVKWLVTQYEDWLIFFDNADNPKLDLHKFPPRCNHGNIIITSRNPELRVYGSDSPVSGMEQEDAIALLLKSGAVHQITSSDEKRAADIVKVLWYLPLAIVQAGAFIAKFRVLDIISIYMPKTTKGCSEENHHRVTMSFDQLSPAAAMLLQLCSFLHQEGISEDIFSRAADYDFPSFGPSEAELQQPLTFLSQFHGLDRKWDASAFLEVATEIMSFSLATFVPAEKTFSIHPLVHQWSRDILPDPEVKYCIAHSIIGMPIRGIPKIHSQLASLKLLPHVEAIMQFKEFMARISAQLMDCYIHGHAGIKRPKHSEFLD</sequence>
<comment type="caution">
    <text evidence="2">The sequence shown here is derived from an EMBL/GenBank/DDBJ whole genome shotgun (WGS) entry which is preliminary data.</text>
</comment>
<proteinExistence type="predicted"/>
<keyword evidence="3" id="KW-1185">Reference proteome</keyword>
<evidence type="ECO:0000259" key="1">
    <source>
        <dbReference type="Pfam" id="PF25000"/>
    </source>
</evidence>
<dbReference type="AlphaFoldDB" id="A0AAD6WV83"/>
<feature type="domain" description="DUF7779" evidence="1">
    <location>
        <begin position="208"/>
        <end position="311"/>
    </location>
</feature>
<dbReference type="SUPFAM" id="SSF52540">
    <property type="entry name" value="P-loop containing nucleoside triphosphate hydrolases"/>
    <property type="match status" value="1"/>
</dbReference>